<dbReference type="AlphaFoldDB" id="A0A830HML9"/>
<dbReference type="PANTHER" id="PTHR22842:SF3">
    <property type="entry name" value="WD REPEAT DOMAIN-CONTAINING PROTEIN 83"/>
    <property type="match status" value="1"/>
</dbReference>
<gene>
    <name evidence="7" type="ORF">PPROV_000717300</name>
</gene>
<evidence type="ECO:0000313" key="8">
    <source>
        <dbReference type="Proteomes" id="UP000660262"/>
    </source>
</evidence>
<evidence type="ECO:0000256" key="5">
    <source>
        <dbReference type="ARBA" id="ARBA00038145"/>
    </source>
</evidence>
<dbReference type="CDD" id="cd00200">
    <property type="entry name" value="WD40"/>
    <property type="match status" value="1"/>
</dbReference>
<comment type="subcellular location">
    <subcellularLocation>
        <location evidence="1">Cytoplasm</location>
    </subcellularLocation>
</comment>
<dbReference type="InterPro" id="IPR015943">
    <property type="entry name" value="WD40/YVTN_repeat-like_dom_sf"/>
</dbReference>
<dbReference type="InterPro" id="IPR051980">
    <property type="entry name" value="WD_repeat_MORG1"/>
</dbReference>
<dbReference type="InterPro" id="IPR020472">
    <property type="entry name" value="WD40_PAC1"/>
</dbReference>
<comment type="similarity">
    <text evidence="5">Belongs to the WD repeat MORG1 family.</text>
</comment>
<dbReference type="Proteomes" id="UP000660262">
    <property type="component" value="Unassembled WGS sequence"/>
</dbReference>
<dbReference type="PRINTS" id="PR00320">
    <property type="entry name" value="GPROTEINBRPT"/>
</dbReference>
<evidence type="ECO:0000256" key="4">
    <source>
        <dbReference type="ARBA" id="ARBA00022737"/>
    </source>
</evidence>
<dbReference type="SMART" id="SM00320">
    <property type="entry name" value="WD40"/>
    <property type="match status" value="6"/>
</dbReference>
<sequence length="325" mass="33619">MATPTALSVLAEHARCSVGAVLCIRFNPTGHYLLTAGKDRSVRLWNASAGRADADGNASLVHSYTGAHAQEVRCVCANPDSTRLASAGADRGAFVWDVRRGCVVRRLRGHDGGPVNDVRFAGEGGAVVVTGGYDQTCRVWDCRSTDPRPVQVLTGFRDAVTCVADASGRDACAITAGSADGSVRRYDVRNGGVTVDRFAASDGNAAAVADMALGVGGEVYLASCLDGEARLVDAASGEHLTTYRGHVCQGATKLECALTRADAHAVVASEDGRVLVYDLVDASVKHIGGRKGDVCVSSLDYAQANGGAVAAARADGTFAVYGMPR</sequence>
<reference evidence="7" key="1">
    <citation type="submission" date="2020-10" db="EMBL/GenBank/DDBJ databases">
        <title>Unveiling of a novel bifunctional photoreceptor, Dualchrome1, isolated from a cosmopolitan green alga.</title>
        <authorList>
            <person name="Suzuki S."/>
            <person name="Kawachi M."/>
        </authorList>
    </citation>
    <scope>NUCLEOTIDE SEQUENCE</scope>
    <source>
        <strain evidence="7">NIES 2893</strain>
    </source>
</reference>
<accession>A0A830HML9</accession>
<evidence type="ECO:0008006" key="9">
    <source>
        <dbReference type="Google" id="ProtNLM"/>
    </source>
</evidence>
<dbReference type="PROSITE" id="PS00678">
    <property type="entry name" value="WD_REPEATS_1"/>
    <property type="match status" value="1"/>
</dbReference>
<protein>
    <recommendedName>
        <fullName evidence="9">Anaphase-promoting complex subunit 4 WD40 domain-containing protein</fullName>
    </recommendedName>
</protein>
<dbReference type="InterPro" id="IPR036322">
    <property type="entry name" value="WD40_repeat_dom_sf"/>
</dbReference>
<dbReference type="Pfam" id="PF00400">
    <property type="entry name" value="WD40"/>
    <property type="match status" value="4"/>
</dbReference>
<evidence type="ECO:0000256" key="2">
    <source>
        <dbReference type="ARBA" id="ARBA00022490"/>
    </source>
</evidence>
<evidence type="ECO:0000313" key="7">
    <source>
        <dbReference type="EMBL" id="GHP08434.1"/>
    </source>
</evidence>
<dbReference type="GO" id="GO:0005737">
    <property type="term" value="C:cytoplasm"/>
    <property type="evidence" value="ECO:0007669"/>
    <property type="project" value="UniProtKB-SubCell"/>
</dbReference>
<feature type="repeat" description="WD" evidence="6">
    <location>
        <begin position="65"/>
        <end position="106"/>
    </location>
</feature>
<organism evidence="7 8">
    <name type="scientific">Pycnococcus provasolii</name>
    <dbReference type="NCBI Taxonomy" id="41880"/>
    <lineage>
        <taxon>Eukaryota</taxon>
        <taxon>Viridiplantae</taxon>
        <taxon>Chlorophyta</taxon>
        <taxon>Pseudoscourfieldiophyceae</taxon>
        <taxon>Pseudoscourfieldiales</taxon>
        <taxon>Pycnococcaceae</taxon>
        <taxon>Pycnococcus</taxon>
    </lineage>
</organism>
<dbReference type="GO" id="GO:0071013">
    <property type="term" value="C:catalytic step 2 spliceosome"/>
    <property type="evidence" value="ECO:0007669"/>
    <property type="project" value="TreeGrafter"/>
</dbReference>
<keyword evidence="3 6" id="KW-0853">WD repeat</keyword>
<comment type="caution">
    <text evidence="7">The sequence shown here is derived from an EMBL/GenBank/DDBJ whole genome shotgun (WGS) entry which is preliminary data.</text>
</comment>
<dbReference type="PROSITE" id="PS50082">
    <property type="entry name" value="WD_REPEATS_2"/>
    <property type="match status" value="2"/>
</dbReference>
<evidence type="ECO:0000256" key="6">
    <source>
        <dbReference type="PROSITE-ProRule" id="PRU00221"/>
    </source>
</evidence>
<evidence type="ECO:0000256" key="1">
    <source>
        <dbReference type="ARBA" id="ARBA00004496"/>
    </source>
</evidence>
<keyword evidence="8" id="KW-1185">Reference proteome</keyword>
<keyword evidence="4" id="KW-0677">Repeat</keyword>
<dbReference type="OrthoDB" id="71437at2759"/>
<dbReference type="Gene3D" id="2.130.10.10">
    <property type="entry name" value="YVTN repeat-like/Quinoprotein amine dehydrogenase"/>
    <property type="match status" value="2"/>
</dbReference>
<dbReference type="PROSITE" id="PS50294">
    <property type="entry name" value="WD_REPEATS_REGION"/>
    <property type="match status" value="2"/>
</dbReference>
<name>A0A830HML9_9CHLO</name>
<keyword evidence="2" id="KW-0963">Cytoplasm</keyword>
<dbReference type="SUPFAM" id="SSF50978">
    <property type="entry name" value="WD40 repeat-like"/>
    <property type="match status" value="1"/>
</dbReference>
<feature type="repeat" description="WD" evidence="6">
    <location>
        <begin position="21"/>
        <end position="55"/>
    </location>
</feature>
<dbReference type="InterPro" id="IPR019775">
    <property type="entry name" value="WD40_repeat_CS"/>
</dbReference>
<evidence type="ECO:0000256" key="3">
    <source>
        <dbReference type="ARBA" id="ARBA00022574"/>
    </source>
</evidence>
<dbReference type="PANTHER" id="PTHR22842">
    <property type="entry name" value="WD40 REPEAT PROTEIN"/>
    <property type="match status" value="1"/>
</dbReference>
<proteinExistence type="inferred from homology"/>
<dbReference type="GO" id="GO:0000398">
    <property type="term" value="P:mRNA splicing, via spliceosome"/>
    <property type="evidence" value="ECO:0007669"/>
    <property type="project" value="TreeGrafter"/>
</dbReference>
<dbReference type="EMBL" id="BNJQ01000020">
    <property type="protein sequence ID" value="GHP08434.1"/>
    <property type="molecule type" value="Genomic_DNA"/>
</dbReference>
<dbReference type="InterPro" id="IPR001680">
    <property type="entry name" value="WD40_rpt"/>
</dbReference>